<dbReference type="SUPFAM" id="SSF47473">
    <property type="entry name" value="EF-hand"/>
    <property type="match status" value="1"/>
</dbReference>
<feature type="domain" description="EF-hand" evidence="15">
    <location>
        <begin position="501"/>
        <end position="530"/>
    </location>
</feature>
<protein>
    <recommendedName>
        <fullName evidence="15">EF-hand domain-containing protein</fullName>
    </recommendedName>
</protein>
<evidence type="ECO:0000256" key="11">
    <source>
        <dbReference type="ARBA" id="ARBA00023209"/>
    </source>
</evidence>
<dbReference type="Proteomes" id="UP001165082">
    <property type="component" value="Unassembled WGS sequence"/>
</dbReference>
<feature type="domain" description="EF-hand" evidence="15">
    <location>
        <begin position="382"/>
        <end position="417"/>
    </location>
</feature>
<evidence type="ECO:0000256" key="7">
    <source>
        <dbReference type="ARBA" id="ARBA00022837"/>
    </source>
</evidence>
<accession>A0A9W7AHX8</accession>
<feature type="transmembrane region" description="Helical" evidence="14">
    <location>
        <begin position="80"/>
        <end position="113"/>
    </location>
</feature>
<dbReference type="InterPro" id="IPR018247">
    <property type="entry name" value="EF_Hand_1_Ca_BS"/>
</dbReference>
<evidence type="ECO:0000256" key="2">
    <source>
        <dbReference type="ARBA" id="ARBA00005074"/>
    </source>
</evidence>
<comment type="caution">
    <text evidence="16">The sequence shown here is derived from an EMBL/GenBank/DDBJ whole genome shotgun (WGS) entry which is preliminary data.</text>
</comment>
<evidence type="ECO:0000256" key="9">
    <source>
        <dbReference type="ARBA" id="ARBA00023098"/>
    </source>
</evidence>
<dbReference type="GO" id="GO:0008654">
    <property type="term" value="P:phospholipid biosynthetic process"/>
    <property type="evidence" value="ECO:0007669"/>
    <property type="project" value="UniProtKB-KW"/>
</dbReference>
<dbReference type="Pfam" id="PF01553">
    <property type="entry name" value="Acyltransferase"/>
    <property type="match status" value="1"/>
</dbReference>
<dbReference type="SMART" id="SM00563">
    <property type="entry name" value="PlsC"/>
    <property type="match status" value="1"/>
</dbReference>
<evidence type="ECO:0000259" key="15">
    <source>
        <dbReference type="PROSITE" id="PS50222"/>
    </source>
</evidence>
<dbReference type="InterPro" id="IPR045252">
    <property type="entry name" value="LPCAT1-like"/>
</dbReference>
<evidence type="ECO:0000256" key="13">
    <source>
        <dbReference type="ARBA" id="ARBA00023315"/>
    </source>
</evidence>
<dbReference type="InterPro" id="IPR002123">
    <property type="entry name" value="Plipid/glycerol_acylTrfase"/>
</dbReference>
<dbReference type="SUPFAM" id="SSF69593">
    <property type="entry name" value="Glycerol-3-phosphate (1)-acyltransferase"/>
    <property type="match status" value="1"/>
</dbReference>
<dbReference type="PROSITE" id="PS00018">
    <property type="entry name" value="EF_HAND_1"/>
    <property type="match status" value="1"/>
</dbReference>
<keyword evidence="5" id="KW-0808">Transferase</keyword>
<name>A0A9W7AHX8_9STRA</name>
<dbReference type="GO" id="GO:0016020">
    <property type="term" value="C:membrane"/>
    <property type="evidence" value="ECO:0007669"/>
    <property type="project" value="UniProtKB-SubCell"/>
</dbReference>
<keyword evidence="9" id="KW-0443">Lipid metabolism</keyword>
<comment type="subcellular location">
    <subcellularLocation>
        <location evidence="1">Membrane</location>
    </subcellularLocation>
</comment>
<keyword evidence="6 14" id="KW-0812">Transmembrane</keyword>
<evidence type="ECO:0000256" key="14">
    <source>
        <dbReference type="SAM" id="Phobius"/>
    </source>
</evidence>
<evidence type="ECO:0000256" key="4">
    <source>
        <dbReference type="ARBA" id="ARBA00022516"/>
    </source>
</evidence>
<comment type="similarity">
    <text evidence="3">Belongs to the 1-acyl-sn-glycerol-3-phosphate acyltransferase family.</text>
</comment>
<evidence type="ECO:0000256" key="3">
    <source>
        <dbReference type="ARBA" id="ARBA00008655"/>
    </source>
</evidence>
<dbReference type="OrthoDB" id="272512at2759"/>
<reference evidence="16" key="1">
    <citation type="submission" date="2022-07" db="EMBL/GenBank/DDBJ databases">
        <title>Genome analysis of Parmales, a sister group of diatoms, reveals the evolutionary specialization of diatoms from phago-mixotrophs to photoautotrophs.</title>
        <authorList>
            <person name="Ban H."/>
            <person name="Sato S."/>
            <person name="Yoshikawa S."/>
            <person name="Kazumasa Y."/>
            <person name="Nakamura Y."/>
            <person name="Ichinomiya M."/>
            <person name="Saitoh K."/>
            <person name="Sato N."/>
            <person name="Blanc-Mathieu R."/>
            <person name="Endo H."/>
            <person name="Kuwata A."/>
            <person name="Ogata H."/>
        </authorList>
    </citation>
    <scope>NUCLEOTIDE SEQUENCE</scope>
</reference>
<dbReference type="EMBL" id="BRXZ01002754">
    <property type="protein sequence ID" value="GMH69488.1"/>
    <property type="molecule type" value="Genomic_DNA"/>
</dbReference>
<dbReference type="Gene3D" id="1.10.238.10">
    <property type="entry name" value="EF-hand"/>
    <property type="match status" value="1"/>
</dbReference>
<evidence type="ECO:0000256" key="8">
    <source>
        <dbReference type="ARBA" id="ARBA00022989"/>
    </source>
</evidence>
<keyword evidence="17" id="KW-1185">Reference proteome</keyword>
<dbReference type="CDD" id="cd07991">
    <property type="entry name" value="LPLAT_LPCAT1-like"/>
    <property type="match status" value="1"/>
</dbReference>
<keyword evidence="4" id="KW-0444">Lipid biosynthesis</keyword>
<evidence type="ECO:0000313" key="16">
    <source>
        <dbReference type="EMBL" id="GMH69488.1"/>
    </source>
</evidence>
<dbReference type="PANTHER" id="PTHR23063:SF52">
    <property type="entry name" value="LYSOPHOSPHATIDYLCHOLINE ACYLTRANSFERASE"/>
    <property type="match status" value="1"/>
</dbReference>
<keyword evidence="13" id="KW-0012">Acyltransferase</keyword>
<dbReference type="GO" id="GO:0008374">
    <property type="term" value="F:O-acyltransferase activity"/>
    <property type="evidence" value="ECO:0007669"/>
    <property type="project" value="InterPro"/>
</dbReference>
<feature type="transmembrane region" description="Helical" evidence="14">
    <location>
        <begin position="161"/>
        <end position="181"/>
    </location>
</feature>
<keyword evidence="10 14" id="KW-0472">Membrane</keyword>
<dbReference type="AlphaFoldDB" id="A0A9W7AHX8"/>
<dbReference type="InterPro" id="IPR002048">
    <property type="entry name" value="EF_hand_dom"/>
</dbReference>
<evidence type="ECO:0000256" key="1">
    <source>
        <dbReference type="ARBA" id="ARBA00004370"/>
    </source>
</evidence>
<dbReference type="InterPro" id="IPR011992">
    <property type="entry name" value="EF-hand-dom_pair"/>
</dbReference>
<dbReference type="PROSITE" id="PS50222">
    <property type="entry name" value="EF_HAND_2"/>
    <property type="match status" value="2"/>
</dbReference>
<feature type="transmembrane region" description="Helical" evidence="14">
    <location>
        <begin position="125"/>
        <end position="149"/>
    </location>
</feature>
<keyword evidence="12" id="KW-1208">Phospholipid metabolism</keyword>
<dbReference type="GO" id="GO:0005509">
    <property type="term" value="F:calcium ion binding"/>
    <property type="evidence" value="ECO:0007669"/>
    <property type="project" value="InterPro"/>
</dbReference>
<evidence type="ECO:0000256" key="12">
    <source>
        <dbReference type="ARBA" id="ARBA00023264"/>
    </source>
</evidence>
<sequence>MYVDVEVMDKTETERLRGRKRWKFDMKSNPDNATELTAISLEIDDESSGVPSVKIVSKLRRVPDWALNNLPDTTYEKVKFWTLVLSGVVVVRTILFIVFLLCGGLCGVVAAIGVDPDPQKPWPKWRTWVAAPIMFFSRCLLFCAGFHWIEIDDRQKTKGQMVVIAPHTGLMDSFFITWYFLPSPISKSAVRNIPVFGSLCIALQTIFVDRDNSREGPYSRKKVIETMKVRSNDTRFPRMCIFPEGTTNNGGCVMQFKKGAFAPGQPVTPILLTYPNENYNCACSGRNGTDMSLIRCLFQFHNRMKAVILDAYVPNEEETANPELYAKNVRDYMAKEMNLPTTEHSYPDMFLGMEGAAWKEPYYFDASFEMCEVKKSYGLELDDCKLLLKRFSEIDKEKEGSIGLESFKNLFHLQTAEDLYTRRLLAFFDTADKGKVEFKDFLEGVALVSSSSTVAEKAPLAFVFSDKQGMGFVTAQNINAVAEEAKKLGLIDDAAPYLVDDEAIAKFDKDKDGRLSLADYEELVANKENIIEPALEVVKSQFGVCFESIKKKVEEDRDAKMTGGEI</sequence>
<evidence type="ECO:0000256" key="6">
    <source>
        <dbReference type="ARBA" id="ARBA00022692"/>
    </source>
</evidence>
<comment type="pathway">
    <text evidence="2">Lipid metabolism; phospholipid metabolism.</text>
</comment>
<evidence type="ECO:0000256" key="10">
    <source>
        <dbReference type="ARBA" id="ARBA00023136"/>
    </source>
</evidence>
<proteinExistence type="inferred from homology"/>
<dbReference type="SMART" id="SM00054">
    <property type="entry name" value="EFh"/>
    <property type="match status" value="3"/>
</dbReference>
<gene>
    <name evidence="16" type="ORF">TrRE_jg11065</name>
</gene>
<keyword evidence="8 14" id="KW-1133">Transmembrane helix</keyword>
<evidence type="ECO:0000313" key="17">
    <source>
        <dbReference type="Proteomes" id="UP001165082"/>
    </source>
</evidence>
<organism evidence="16 17">
    <name type="scientific">Triparma retinervis</name>
    <dbReference type="NCBI Taxonomy" id="2557542"/>
    <lineage>
        <taxon>Eukaryota</taxon>
        <taxon>Sar</taxon>
        <taxon>Stramenopiles</taxon>
        <taxon>Ochrophyta</taxon>
        <taxon>Bolidophyceae</taxon>
        <taxon>Parmales</taxon>
        <taxon>Triparmaceae</taxon>
        <taxon>Triparma</taxon>
    </lineage>
</organism>
<dbReference type="PANTHER" id="PTHR23063">
    <property type="entry name" value="PHOSPHOLIPID ACYLTRANSFERASE"/>
    <property type="match status" value="1"/>
</dbReference>
<keyword evidence="11" id="KW-0594">Phospholipid biosynthesis</keyword>
<evidence type="ECO:0000256" key="5">
    <source>
        <dbReference type="ARBA" id="ARBA00022679"/>
    </source>
</evidence>
<keyword evidence="7" id="KW-0106">Calcium</keyword>